<dbReference type="Pfam" id="PF00169">
    <property type="entry name" value="PH"/>
    <property type="match status" value="1"/>
</dbReference>
<dbReference type="SUPFAM" id="SSF55550">
    <property type="entry name" value="SH2 domain"/>
    <property type="match status" value="1"/>
</dbReference>
<gene>
    <name evidence="5" type="ORF">pdam_00000614</name>
</gene>
<reference evidence="5 6" key="1">
    <citation type="journal article" date="2018" name="Sci. Rep.">
        <title>Comparative analysis of the Pocillopora damicornis genome highlights role of immune system in coral evolution.</title>
        <authorList>
            <person name="Cunning R."/>
            <person name="Bay R.A."/>
            <person name="Gillette P."/>
            <person name="Baker A.C."/>
            <person name="Traylor-Knowles N."/>
        </authorList>
    </citation>
    <scope>NUCLEOTIDE SEQUENCE [LARGE SCALE GENOMIC DNA]</scope>
    <source>
        <strain evidence="5">RSMAS</strain>
        <tissue evidence="5">Whole animal</tissue>
    </source>
</reference>
<dbReference type="SMART" id="SM00252">
    <property type="entry name" value="SH2"/>
    <property type="match status" value="1"/>
</dbReference>
<evidence type="ECO:0000256" key="2">
    <source>
        <dbReference type="PROSITE-ProRule" id="PRU00191"/>
    </source>
</evidence>
<dbReference type="InterPro" id="IPR036860">
    <property type="entry name" value="SH2_dom_sf"/>
</dbReference>
<dbReference type="Gene3D" id="3.30.505.10">
    <property type="entry name" value="SH2 domain"/>
    <property type="match status" value="1"/>
</dbReference>
<keyword evidence="6" id="KW-1185">Reference proteome</keyword>
<organism evidence="5 6">
    <name type="scientific">Pocillopora damicornis</name>
    <name type="common">Cauliflower coral</name>
    <name type="synonym">Millepora damicornis</name>
    <dbReference type="NCBI Taxonomy" id="46731"/>
    <lineage>
        <taxon>Eukaryota</taxon>
        <taxon>Metazoa</taxon>
        <taxon>Cnidaria</taxon>
        <taxon>Anthozoa</taxon>
        <taxon>Hexacorallia</taxon>
        <taxon>Scleractinia</taxon>
        <taxon>Astrocoeniina</taxon>
        <taxon>Pocilloporidae</taxon>
        <taxon>Pocillopora</taxon>
    </lineage>
</organism>
<evidence type="ECO:0008006" key="7">
    <source>
        <dbReference type="Google" id="ProtNLM"/>
    </source>
</evidence>
<dbReference type="InterPro" id="IPR001849">
    <property type="entry name" value="PH_domain"/>
</dbReference>
<keyword evidence="1 2" id="KW-0727">SH2 domain</keyword>
<dbReference type="PANTHER" id="PTHR14336">
    <property type="entry name" value="TANDEM PH DOMAIN CONTAINING PROTEIN"/>
    <property type="match status" value="1"/>
</dbReference>
<accession>A0A3M6TYH2</accession>
<protein>
    <recommendedName>
        <fullName evidence="7">PH domain-containing protein</fullName>
    </recommendedName>
</protein>
<feature type="domain" description="SH2" evidence="3">
    <location>
        <begin position="65"/>
        <end position="159"/>
    </location>
</feature>
<dbReference type="OrthoDB" id="185175at2759"/>
<dbReference type="Proteomes" id="UP000275408">
    <property type="component" value="Unassembled WGS sequence"/>
</dbReference>
<evidence type="ECO:0000256" key="1">
    <source>
        <dbReference type="ARBA" id="ARBA00022999"/>
    </source>
</evidence>
<sequence length="306" mass="35566">MTVHERSNSLQIYKDGAYKVVVENHRSYEITIFGITRSRSLAIFDLGREHNMDSSSKESIEDIPWYHANLTRNGAEVLLLAYGCEGSYLLRPSKNNPGNYTVSVKSVDSVRHFPLVYDNRKFVFGVGEFFNVEQLLEHFQNFPIIAGDTGQAVTLAYPYPSTVKEPSVYEDITRHVVRGSSLKCHTFSNPISPEKVSSDMDWSVASKEGFLTKRGAVHKNWKRRWFVTNRYMLQYYNQRGDKKPLRVLDLRLAEEVFKNDTCGKPNAFSLVFPDRTFFLYADSVREMQEWIELLKWKLTLYKSERR</sequence>
<dbReference type="AlphaFoldDB" id="A0A3M6TYH2"/>
<proteinExistence type="predicted"/>
<evidence type="ECO:0000313" key="5">
    <source>
        <dbReference type="EMBL" id="RMX46427.1"/>
    </source>
</evidence>
<dbReference type="InterPro" id="IPR011993">
    <property type="entry name" value="PH-like_dom_sf"/>
</dbReference>
<evidence type="ECO:0000259" key="3">
    <source>
        <dbReference type="PROSITE" id="PS50001"/>
    </source>
</evidence>
<evidence type="ECO:0000259" key="4">
    <source>
        <dbReference type="PROSITE" id="PS50003"/>
    </source>
</evidence>
<dbReference type="PROSITE" id="PS50001">
    <property type="entry name" value="SH2"/>
    <property type="match status" value="1"/>
</dbReference>
<dbReference type="CDD" id="cd10573">
    <property type="entry name" value="PH_DAPP1"/>
    <property type="match status" value="1"/>
</dbReference>
<dbReference type="Gene3D" id="2.30.29.30">
    <property type="entry name" value="Pleckstrin-homology domain (PH domain)/Phosphotyrosine-binding domain (PTB)"/>
    <property type="match status" value="1"/>
</dbReference>
<name>A0A3M6TYH2_POCDA</name>
<dbReference type="InterPro" id="IPR051707">
    <property type="entry name" value="PI-Interact_SigTrans_Reg"/>
</dbReference>
<feature type="domain" description="PH" evidence="4">
    <location>
        <begin position="204"/>
        <end position="299"/>
    </location>
</feature>
<dbReference type="SUPFAM" id="SSF50729">
    <property type="entry name" value="PH domain-like"/>
    <property type="match status" value="1"/>
</dbReference>
<comment type="caution">
    <text evidence="5">The sequence shown here is derived from an EMBL/GenBank/DDBJ whole genome shotgun (WGS) entry which is preliminary data.</text>
</comment>
<dbReference type="PROSITE" id="PS50003">
    <property type="entry name" value="PH_DOMAIN"/>
    <property type="match status" value="1"/>
</dbReference>
<dbReference type="Pfam" id="PF00017">
    <property type="entry name" value="SH2"/>
    <property type="match status" value="1"/>
</dbReference>
<dbReference type="PRINTS" id="PR00401">
    <property type="entry name" value="SH2DOMAIN"/>
</dbReference>
<dbReference type="SMART" id="SM00233">
    <property type="entry name" value="PH"/>
    <property type="match status" value="1"/>
</dbReference>
<dbReference type="EMBL" id="RCHS01002704">
    <property type="protein sequence ID" value="RMX46427.1"/>
    <property type="molecule type" value="Genomic_DNA"/>
</dbReference>
<dbReference type="PANTHER" id="PTHR14336:SF15">
    <property type="entry name" value="DUAL ADAPTER FOR PHOSPHOTYROSINE AND 3-PHOSPHOTYROSINE AND 3-PHOSPHOINOSITIDE"/>
    <property type="match status" value="1"/>
</dbReference>
<dbReference type="FunFam" id="2.30.29.30:FF:000286">
    <property type="entry name" value="PH-protein kinase domain containing protein"/>
    <property type="match status" value="1"/>
</dbReference>
<dbReference type="STRING" id="46731.A0A3M6TYH2"/>
<dbReference type="InterPro" id="IPR000980">
    <property type="entry name" value="SH2"/>
</dbReference>
<evidence type="ECO:0000313" key="6">
    <source>
        <dbReference type="Proteomes" id="UP000275408"/>
    </source>
</evidence>